<reference evidence="1" key="1">
    <citation type="journal article" date="2017" name="Front. Microbiol.">
        <title>Identification of Novel Conjugative Plasmids with Multiple Copies of fosB that Confer High-Level Fosfomycin Resistance to Vancomycin-Resistant Enterococci.</title>
        <authorList>
            <person name="Sun L."/>
            <person name="Zhang P."/>
            <person name="Qu T."/>
            <person name="Chen Y."/>
            <person name="Hua X."/>
            <person name="Shi K."/>
            <person name="Yu Y."/>
        </authorList>
    </citation>
    <scope>NUCLEOTIDE SEQUENCE</scope>
    <source>
        <strain evidence="1">19081</strain>
        <plasmid evidence="1">pEA19081</plasmid>
    </source>
</reference>
<evidence type="ECO:0000313" key="1">
    <source>
        <dbReference type="EMBL" id="APB62529.1"/>
    </source>
</evidence>
<dbReference type="AlphaFoldDB" id="A0A286KC86"/>
<geneLocation type="plasmid" evidence="1">
    <name>pEA19081</name>
</geneLocation>
<gene>
    <name evidence="1" type="ORF">pEA19081_p33</name>
</gene>
<proteinExistence type="predicted"/>
<organism evidence="1">
    <name type="scientific">Enterococcus avium</name>
    <name type="common">Streptococcus avium</name>
    <dbReference type="NCBI Taxonomy" id="33945"/>
    <lineage>
        <taxon>Bacteria</taxon>
        <taxon>Bacillati</taxon>
        <taxon>Bacillota</taxon>
        <taxon>Bacilli</taxon>
        <taxon>Lactobacillales</taxon>
        <taxon>Enterococcaceae</taxon>
        <taxon>Enterococcus</taxon>
    </lineage>
</organism>
<protein>
    <submittedName>
        <fullName evidence="1">Uncharacterized protein</fullName>
    </submittedName>
</protein>
<dbReference type="EMBL" id="KX976485">
    <property type="protein sequence ID" value="APB62529.1"/>
    <property type="molecule type" value="Genomic_DNA"/>
</dbReference>
<sequence length="63" mass="7489">MKNMPDFRLIEVNNLGIVEYYLERLDEAVNLSIQQNGEEHILTVVLKDLKNRLESEAEFFYED</sequence>
<name>A0A286KC86_ENTAV</name>
<keyword evidence="1" id="KW-0614">Plasmid</keyword>
<accession>A0A286KC86</accession>